<name>A0A553PN23_TIGCA</name>
<dbReference type="Pfam" id="PF26080">
    <property type="entry name" value="CUB_animal"/>
    <property type="match status" value="1"/>
</dbReference>
<dbReference type="STRING" id="6832.A0A553PN23"/>
<proteinExistence type="predicted"/>
<dbReference type="InterPro" id="IPR035914">
    <property type="entry name" value="Sperma_CUB_dom_sf"/>
</dbReference>
<sequence length="267" mass="28553">SGEPRGFRQSLLSDSNKTSSESNNREGKVFSLFNIVQFKNEGCRSSSTISSGGTGSTNRNGTCYTSTECATRGGSAAGSCAAGSGATVAQNCTYLRNPSFPNAYAETSQVSYNIQKCDRSVCRLRLDFESFTILGTGNTLEFVDETNQGGTCLDMFTISEAGMCCVEYLPCADTSSYSLEGIPDDVNKQDSQCSKDYVGIEGGSATCNASPGDVLFTRFCGTVFTTGIAATLNMPICDCSKPFRLDIFTDDKSDNAIDDMENEEHSR</sequence>
<gene>
    <name evidence="3" type="ORF">TCAL_13398</name>
</gene>
<feature type="region of interest" description="Disordered" evidence="1">
    <location>
        <begin position="1"/>
        <end position="24"/>
    </location>
</feature>
<evidence type="ECO:0000256" key="1">
    <source>
        <dbReference type="SAM" id="MobiDB-lite"/>
    </source>
</evidence>
<reference evidence="3 4" key="1">
    <citation type="journal article" date="2018" name="Nat. Ecol. Evol.">
        <title>Genomic signatures of mitonuclear coevolution across populations of Tigriopus californicus.</title>
        <authorList>
            <person name="Barreto F.S."/>
            <person name="Watson E.T."/>
            <person name="Lima T.G."/>
            <person name="Willett C.S."/>
            <person name="Edmands S."/>
            <person name="Li W."/>
            <person name="Burton R.S."/>
        </authorList>
    </citation>
    <scope>NUCLEOTIDE SEQUENCE [LARGE SCALE GENOMIC DNA]</scope>
    <source>
        <strain evidence="3 4">San Diego</strain>
    </source>
</reference>
<protein>
    <recommendedName>
        <fullName evidence="2">CUB domain-containing protein</fullName>
    </recommendedName>
</protein>
<organism evidence="3 4">
    <name type="scientific">Tigriopus californicus</name>
    <name type="common">Marine copepod</name>
    <dbReference type="NCBI Taxonomy" id="6832"/>
    <lineage>
        <taxon>Eukaryota</taxon>
        <taxon>Metazoa</taxon>
        <taxon>Ecdysozoa</taxon>
        <taxon>Arthropoda</taxon>
        <taxon>Crustacea</taxon>
        <taxon>Multicrustacea</taxon>
        <taxon>Hexanauplia</taxon>
        <taxon>Copepoda</taxon>
        <taxon>Harpacticoida</taxon>
        <taxon>Harpacticidae</taxon>
        <taxon>Tigriopus</taxon>
    </lineage>
</organism>
<evidence type="ECO:0000313" key="3">
    <source>
        <dbReference type="EMBL" id="TRY79085.1"/>
    </source>
</evidence>
<accession>A0A553PN23</accession>
<dbReference type="Proteomes" id="UP000318571">
    <property type="component" value="Chromosome 6"/>
</dbReference>
<dbReference type="PANTHER" id="PTHR33236:SF5">
    <property type="entry name" value="CUB DOMAIN-CONTAINING PROTEIN"/>
    <property type="match status" value="1"/>
</dbReference>
<keyword evidence="4" id="KW-1185">Reference proteome</keyword>
<dbReference type="EMBL" id="VCGU01000002">
    <property type="protein sequence ID" value="TRY79085.1"/>
    <property type="molecule type" value="Genomic_DNA"/>
</dbReference>
<comment type="caution">
    <text evidence="3">The sequence shown here is derived from an EMBL/GenBank/DDBJ whole genome shotgun (WGS) entry which is preliminary data.</text>
</comment>
<feature type="non-terminal residue" evidence="3">
    <location>
        <position position="267"/>
    </location>
</feature>
<feature type="compositionally biased region" description="Polar residues" evidence="1">
    <location>
        <begin position="10"/>
        <end position="22"/>
    </location>
</feature>
<dbReference type="InterPro" id="IPR058698">
    <property type="entry name" value="CUB_metazoa"/>
</dbReference>
<dbReference type="AlphaFoldDB" id="A0A553PN23"/>
<dbReference type="PANTHER" id="PTHR33236">
    <property type="entry name" value="INTRAFLAGELLAR TRANSPORT PROTEIN 122 FAMILY PROTEIN-RELATED"/>
    <property type="match status" value="1"/>
</dbReference>
<evidence type="ECO:0000259" key="2">
    <source>
        <dbReference type="Pfam" id="PF26080"/>
    </source>
</evidence>
<evidence type="ECO:0000313" key="4">
    <source>
        <dbReference type="Proteomes" id="UP000318571"/>
    </source>
</evidence>
<feature type="non-terminal residue" evidence="3">
    <location>
        <position position="1"/>
    </location>
</feature>
<feature type="domain" description="CUB" evidence="2">
    <location>
        <begin position="159"/>
        <end position="255"/>
    </location>
</feature>
<dbReference type="Gene3D" id="2.60.120.290">
    <property type="entry name" value="Spermadhesin, CUB domain"/>
    <property type="match status" value="1"/>
</dbReference>